<gene>
    <name evidence="1" type="ORF">G5I_06452</name>
</gene>
<proteinExistence type="predicted"/>
<evidence type="ECO:0000313" key="1">
    <source>
        <dbReference type="EMBL" id="EGI64992.1"/>
    </source>
</evidence>
<accession>F4WL29</accession>
<organism evidence="2">
    <name type="scientific">Acromyrmex echinatior</name>
    <name type="common">Panamanian leafcutter ant</name>
    <name type="synonym">Acromyrmex octospinosus echinatior</name>
    <dbReference type="NCBI Taxonomy" id="103372"/>
    <lineage>
        <taxon>Eukaryota</taxon>
        <taxon>Metazoa</taxon>
        <taxon>Ecdysozoa</taxon>
        <taxon>Arthropoda</taxon>
        <taxon>Hexapoda</taxon>
        <taxon>Insecta</taxon>
        <taxon>Pterygota</taxon>
        <taxon>Neoptera</taxon>
        <taxon>Endopterygota</taxon>
        <taxon>Hymenoptera</taxon>
        <taxon>Apocrita</taxon>
        <taxon>Aculeata</taxon>
        <taxon>Formicoidea</taxon>
        <taxon>Formicidae</taxon>
        <taxon>Myrmicinae</taxon>
        <taxon>Acromyrmex</taxon>
    </lineage>
</organism>
<protein>
    <submittedName>
        <fullName evidence="1">Uncharacterized protein</fullName>
    </submittedName>
</protein>
<dbReference type="AlphaFoldDB" id="F4WL29"/>
<dbReference type="InParanoid" id="F4WL29"/>
<dbReference type="EMBL" id="GL888207">
    <property type="protein sequence ID" value="EGI64992.1"/>
    <property type="molecule type" value="Genomic_DNA"/>
</dbReference>
<sequence length="194" mass="21526">MQIVVVNLSVFTRADTKRGGQVASGCAELNELLSTALQYGGRAVLVALVEHAARFRNIYFPLTASDSLPGRPRHDEQVDLASVIHVRDRSLTSSACVFRMYDIELQCARQRWRRKKLSRLIAGRSIARRTSAIDIPGEKNSGTLHSRNENIAVVVYNKDAINCNSGGLSPSIFVRLRVHRAQCQGDRSLPVAER</sequence>
<keyword evidence="2" id="KW-1185">Reference proteome</keyword>
<reference evidence="1" key="1">
    <citation type="submission" date="2011-02" db="EMBL/GenBank/DDBJ databases">
        <title>The genome of the leaf-cutting ant Acromyrmex echinatior suggests key adaptations to social evolution and fungus farming.</title>
        <authorList>
            <person name="Nygaard S."/>
            <person name="Zhang G."/>
        </authorList>
    </citation>
    <scope>NUCLEOTIDE SEQUENCE</scope>
</reference>
<evidence type="ECO:0000313" key="2">
    <source>
        <dbReference type="Proteomes" id="UP000007755"/>
    </source>
</evidence>
<dbReference type="Proteomes" id="UP000007755">
    <property type="component" value="Unassembled WGS sequence"/>
</dbReference>
<name>F4WL29_ACREC</name>